<evidence type="ECO:0000256" key="12">
    <source>
        <dbReference type="SAM" id="SignalP"/>
    </source>
</evidence>
<dbReference type="GO" id="GO:0015344">
    <property type="term" value="F:siderophore uptake transmembrane transporter activity"/>
    <property type="evidence" value="ECO:0007669"/>
    <property type="project" value="TreeGrafter"/>
</dbReference>
<accession>A0A930FPZ0</accession>
<evidence type="ECO:0000256" key="8">
    <source>
        <dbReference type="ARBA" id="ARBA00023170"/>
    </source>
</evidence>
<feature type="signal peptide" evidence="12">
    <location>
        <begin position="1"/>
        <end position="26"/>
    </location>
</feature>
<dbReference type="InterPro" id="IPR039426">
    <property type="entry name" value="TonB-dep_rcpt-like"/>
</dbReference>
<keyword evidence="2 10" id="KW-0813">Transport</keyword>
<gene>
    <name evidence="15" type="ORF">HXL70_09455</name>
</gene>
<dbReference type="PANTHER" id="PTHR30069">
    <property type="entry name" value="TONB-DEPENDENT OUTER MEMBRANE RECEPTOR"/>
    <property type="match status" value="1"/>
</dbReference>
<dbReference type="AlphaFoldDB" id="A0A930FPZ0"/>
<evidence type="ECO:0000313" key="15">
    <source>
        <dbReference type="EMBL" id="MBF1130244.1"/>
    </source>
</evidence>
<dbReference type="GO" id="GO:0009279">
    <property type="term" value="C:cell outer membrane"/>
    <property type="evidence" value="ECO:0007669"/>
    <property type="project" value="UniProtKB-SubCell"/>
</dbReference>
<keyword evidence="7 10" id="KW-0472">Membrane</keyword>
<reference evidence="15" key="1">
    <citation type="submission" date="2020-04" db="EMBL/GenBank/DDBJ databases">
        <title>Deep metagenomics examines the oral microbiome during advanced dental caries in children, revealing novel taxa and co-occurrences with host molecules.</title>
        <authorList>
            <person name="Baker J.L."/>
            <person name="Morton J.T."/>
            <person name="Dinis M."/>
            <person name="Alvarez R."/>
            <person name="Tran N.C."/>
            <person name="Knight R."/>
            <person name="Edlund A."/>
        </authorList>
    </citation>
    <scope>NUCLEOTIDE SEQUENCE</scope>
    <source>
        <strain evidence="15">JCVI_32_bin.14</strain>
    </source>
</reference>
<dbReference type="Gene3D" id="2.170.130.10">
    <property type="entry name" value="TonB-dependent receptor, plug domain"/>
    <property type="match status" value="1"/>
</dbReference>
<protein>
    <submittedName>
        <fullName evidence="15">TonB-dependent receptor</fullName>
    </submittedName>
</protein>
<evidence type="ECO:0000256" key="6">
    <source>
        <dbReference type="ARBA" id="ARBA00023077"/>
    </source>
</evidence>
<evidence type="ECO:0000256" key="11">
    <source>
        <dbReference type="RuleBase" id="RU003357"/>
    </source>
</evidence>
<dbReference type="EMBL" id="JABZMK010000138">
    <property type="protein sequence ID" value="MBF1130244.1"/>
    <property type="molecule type" value="Genomic_DNA"/>
</dbReference>
<dbReference type="InterPro" id="IPR012910">
    <property type="entry name" value="Plug_dom"/>
</dbReference>
<dbReference type="Pfam" id="PF07715">
    <property type="entry name" value="Plug"/>
    <property type="match status" value="1"/>
</dbReference>
<keyword evidence="5 12" id="KW-0732">Signal</keyword>
<feature type="chain" id="PRO_5038071415" evidence="12">
    <location>
        <begin position="27"/>
        <end position="827"/>
    </location>
</feature>
<comment type="similarity">
    <text evidence="10 11">Belongs to the TonB-dependent receptor family.</text>
</comment>
<comment type="caution">
    <text evidence="15">The sequence shown here is derived from an EMBL/GenBank/DDBJ whole genome shotgun (WGS) entry which is preliminary data.</text>
</comment>
<keyword evidence="6 11" id="KW-0798">TonB box</keyword>
<dbReference type="InterPro" id="IPR037066">
    <property type="entry name" value="Plug_dom_sf"/>
</dbReference>
<name>A0A930FPZ0_9FIRM</name>
<dbReference type="InterPro" id="IPR036942">
    <property type="entry name" value="Beta-barrel_TonB_sf"/>
</dbReference>
<dbReference type="PROSITE" id="PS51257">
    <property type="entry name" value="PROKAR_LIPOPROTEIN"/>
    <property type="match status" value="1"/>
</dbReference>
<evidence type="ECO:0000256" key="3">
    <source>
        <dbReference type="ARBA" id="ARBA00022452"/>
    </source>
</evidence>
<dbReference type="PANTHER" id="PTHR30069:SF29">
    <property type="entry name" value="HEMOGLOBIN AND HEMOGLOBIN-HAPTOGLOBIN-BINDING PROTEIN 1-RELATED"/>
    <property type="match status" value="1"/>
</dbReference>
<proteinExistence type="inferred from homology"/>
<evidence type="ECO:0000256" key="10">
    <source>
        <dbReference type="PROSITE-ProRule" id="PRU01360"/>
    </source>
</evidence>
<dbReference type="Proteomes" id="UP000757890">
    <property type="component" value="Unassembled WGS sequence"/>
</dbReference>
<dbReference type="Gene3D" id="2.40.170.20">
    <property type="entry name" value="TonB-dependent receptor, beta-barrel domain"/>
    <property type="match status" value="1"/>
</dbReference>
<evidence type="ECO:0000259" key="13">
    <source>
        <dbReference type="Pfam" id="PF00593"/>
    </source>
</evidence>
<keyword evidence="9 10" id="KW-0998">Cell outer membrane</keyword>
<evidence type="ECO:0000259" key="14">
    <source>
        <dbReference type="Pfam" id="PF07715"/>
    </source>
</evidence>
<dbReference type="CDD" id="cd01347">
    <property type="entry name" value="ligand_gated_channel"/>
    <property type="match status" value="1"/>
</dbReference>
<keyword evidence="4 10" id="KW-0812">Transmembrane</keyword>
<evidence type="ECO:0000256" key="9">
    <source>
        <dbReference type="ARBA" id="ARBA00023237"/>
    </source>
</evidence>
<evidence type="ECO:0000256" key="1">
    <source>
        <dbReference type="ARBA" id="ARBA00004571"/>
    </source>
</evidence>
<dbReference type="Pfam" id="PF00593">
    <property type="entry name" value="TonB_dep_Rec_b-barrel"/>
    <property type="match status" value="1"/>
</dbReference>
<dbReference type="GO" id="GO:0044718">
    <property type="term" value="P:siderophore transmembrane transport"/>
    <property type="evidence" value="ECO:0007669"/>
    <property type="project" value="TreeGrafter"/>
</dbReference>
<evidence type="ECO:0000313" key="16">
    <source>
        <dbReference type="Proteomes" id="UP000757890"/>
    </source>
</evidence>
<organism evidence="15 16">
    <name type="scientific">Dialister invisus</name>
    <dbReference type="NCBI Taxonomy" id="218538"/>
    <lineage>
        <taxon>Bacteria</taxon>
        <taxon>Bacillati</taxon>
        <taxon>Bacillota</taxon>
        <taxon>Negativicutes</taxon>
        <taxon>Veillonellales</taxon>
        <taxon>Veillonellaceae</taxon>
        <taxon>Dialister</taxon>
    </lineage>
</organism>
<comment type="subcellular location">
    <subcellularLocation>
        <location evidence="1 10">Cell outer membrane</location>
        <topology evidence="1 10">Multi-pass membrane protein</topology>
    </subcellularLocation>
</comment>
<evidence type="ECO:0000256" key="5">
    <source>
        <dbReference type="ARBA" id="ARBA00022729"/>
    </source>
</evidence>
<keyword evidence="3 10" id="KW-1134">Transmembrane beta strand</keyword>
<dbReference type="PROSITE" id="PS52016">
    <property type="entry name" value="TONB_DEPENDENT_REC_3"/>
    <property type="match status" value="1"/>
</dbReference>
<sequence>MKKGMKSAFAATLALTACFGGISTYAAHDENLNVYTLDTVVVEADKTKNKFGDTITEQSYYRTGGDVKVITREELDKRHYTDVTEAIKRIPGITFQNPGYRGGEYGYQFYNNGISINGDTRVVVLVDGRRVDNAASSRIDSSSAAGSKSTGVNLDQVTNMENVDKIEVIKGPGASVYGDDATGGVINIITRKGGRDAQGSIDLATGSWKKHHYAVNYSGSAGDDRSWHYFISANRDMSGDTKYHDAFSDTDGRLEGSRWKEDGVNVRLDKDFSDTQNLKIWYNFRQGKDGYPIAVPNQKYMNPSDWANIISRATIGGFFDTAEHAAKGKDYKSDGVVNLADMNDNTTYFLGKRMSGDMKNPGYHNLYSLDGNYGSFSRFKNNDLDIVYTFNKDNGMDSFIRFYNQTHRLSNRDVYHWYRYGGTKQAIEAFKRLYPSGATGAQIKEWIKENLAPFTGNKELLKKWIADTGGYATEPNSWYEEKNRGVQLQYAKSIGKHDVIANVTYDKAKNYAYRVNPATGEKRSSSVERETVRTYVQDKIHLTDKWDLTPSLRYSHYSDYKESTGGNGAGNTNDFNYSLNTEYMFNDKVGMYFGWTKVFRPLRQGDYTTTDYVFNAPLKDEEGNVYTFGIHYDISDRTTVALHYDWTKMKNAIATLPVLDPNSGDFLSTPINAKEDKQSINLTLDHQLNKHVTLSASYSHMKDKWKSKDGWTLGPESGWDPDDINTSINHLRPQNHYALNVSYENARFYTGLLLNYYTGCSGLAFTDNRFLILDWNANYEFANGITAYVTVGNLTNESYETSYNSWNGIGSSAMPGRYFMVGTKYKF</sequence>
<keyword evidence="8 15" id="KW-0675">Receptor</keyword>
<evidence type="ECO:0000256" key="7">
    <source>
        <dbReference type="ARBA" id="ARBA00023136"/>
    </source>
</evidence>
<dbReference type="InterPro" id="IPR000531">
    <property type="entry name" value="Beta-barrel_TonB"/>
</dbReference>
<feature type="domain" description="TonB-dependent receptor-like beta-barrel" evidence="13">
    <location>
        <begin position="365"/>
        <end position="794"/>
    </location>
</feature>
<evidence type="ECO:0000256" key="4">
    <source>
        <dbReference type="ARBA" id="ARBA00022692"/>
    </source>
</evidence>
<feature type="domain" description="TonB-dependent receptor plug" evidence="14">
    <location>
        <begin position="63"/>
        <end position="185"/>
    </location>
</feature>
<dbReference type="SUPFAM" id="SSF56935">
    <property type="entry name" value="Porins"/>
    <property type="match status" value="1"/>
</dbReference>
<evidence type="ECO:0000256" key="2">
    <source>
        <dbReference type="ARBA" id="ARBA00022448"/>
    </source>
</evidence>